<evidence type="ECO:0000313" key="5">
    <source>
        <dbReference type="Proteomes" id="UP000517694"/>
    </source>
</evidence>
<reference evidence="4 5" key="1">
    <citation type="submission" date="2020-08" db="EMBL/GenBank/DDBJ databases">
        <title>Whole-Genome Sequence of French Clinical Streptomyces mexicanus Strain Q0842.</title>
        <authorList>
            <person name="Boxberger M."/>
            <person name="La Scola B."/>
        </authorList>
    </citation>
    <scope>NUCLEOTIDE SEQUENCE [LARGE SCALE GENOMIC DNA]</scope>
    <source>
        <strain evidence="4 5">Marseille-Q0842</strain>
    </source>
</reference>
<dbReference type="PROSITE" id="PS51257">
    <property type="entry name" value="PROKAR_LIPOPROTEIN"/>
    <property type="match status" value="1"/>
</dbReference>
<gene>
    <name evidence="4" type="ORF">H1R13_33030</name>
</gene>
<dbReference type="Proteomes" id="UP000517694">
    <property type="component" value="Unassembled WGS sequence"/>
</dbReference>
<sequence length="243" mass="25264">MKSNDAPVRRWRLPAARALGVVCAVAAAGGLLTGCGGDDKADTAVKSPPADPLRAAAASPSPTSPSPASPSPASPTASGENLTEDQAERKAIVPQVKVGYDKALDAALKAVPGAKPVSIELKGPRNHPTWKAEVASADGTGHTVRVDAVTGKAGQARTNTDQDSGDKRELADRLKKATVTVRQAATAATDRTKGTVTSVELGDTDRGAPKWSVDVVNTSDWNKTTYDIDATDRTILREHVDRD</sequence>
<keyword evidence="2" id="KW-0732">Signal</keyword>
<evidence type="ECO:0000259" key="3">
    <source>
        <dbReference type="Pfam" id="PF03413"/>
    </source>
</evidence>
<feature type="chain" id="PRO_5038371696" evidence="2">
    <location>
        <begin position="27"/>
        <end position="243"/>
    </location>
</feature>
<dbReference type="Pfam" id="PF03413">
    <property type="entry name" value="PepSY"/>
    <property type="match status" value="2"/>
</dbReference>
<evidence type="ECO:0000256" key="2">
    <source>
        <dbReference type="SAM" id="SignalP"/>
    </source>
</evidence>
<feature type="signal peptide" evidence="2">
    <location>
        <begin position="1"/>
        <end position="26"/>
    </location>
</feature>
<protein>
    <submittedName>
        <fullName evidence="4">PepSY domain-containing protein</fullName>
    </submittedName>
</protein>
<dbReference type="Gene3D" id="3.10.450.40">
    <property type="match status" value="2"/>
</dbReference>
<dbReference type="EMBL" id="JACMHY010000020">
    <property type="protein sequence ID" value="MBC2869600.1"/>
    <property type="molecule type" value="Genomic_DNA"/>
</dbReference>
<feature type="domain" description="PepSY" evidence="3">
    <location>
        <begin position="180"/>
        <end position="237"/>
    </location>
</feature>
<comment type="caution">
    <text evidence="4">The sequence shown here is derived from an EMBL/GenBank/DDBJ whole genome shotgun (WGS) entry which is preliminary data.</text>
</comment>
<accession>A0A7X1I788</accession>
<name>A0A7X1I788_9ACTN</name>
<proteinExistence type="predicted"/>
<dbReference type="RefSeq" id="WP_185948370.1">
    <property type="nucleotide sequence ID" value="NZ_JACMHY010000020.1"/>
</dbReference>
<organism evidence="4 5">
    <name type="scientific">Streptomyces mexicanus</name>
    <dbReference type="NCBI Taxonomy" id="178566"/>
    <lineage>
        <taxon>Bacteria</taxon>
        <taxon>Bacillati</taxon>
        <taxon>Actinomycetota</taxon>
        <taxon>Actinomycetes</taxon>
        <taxon>Kitasatosporales</taxon>
        <taxon>Streptomycetaceae</taxon>
        <taxon>Streptomyces</taxon>
    </lineage>
</organism>
<feature type="domain" description="PepSY" evidence="3">
    <location>
        <begin position="97"/>
        <end position="152"/>
    </location>
</feature>
<evidence type="ECO:0000256" key="1">
    <source>
        <dbReference type="SAM" id="MobiDB-lite"/>
    </source>
</evidence>
<dbReference type="AlphaFoldDB" id="A0A7X1I788"/>
<dbReference type="InterPro" id="IPR025711">
    <property type="entry name" value="PepSY"/>
</dbReference>
<keyword evidence="5" id="KW-1185">Reference proteome</keyword>
<feature type="region of interest" description="Disordered" evidence="1">
    <location>
        <begin position="35"/>
        <end position="90"/>
    </location>
</feature>
<evidence type="ECO:0000313" key="4">
    <source>
        <dbReference type="EMBL" id="MBC2869600.1"/>
    </source>
</evidence>
<feature type="compositionally biased region" description="Pro residues" evidence="1">
    <location>
        <begin position="62"/>
        <end position="73"/>
    </location>
</feature>
<feature type="compositionally biased region" description="Low complexity" evidence="1">
    <location>
        <begin position="52"/>
        <end position="61"/>
    </location>
</feature>